<dbReference type="EMBL" id="CAJNOH010003447">
    <property type="protein sequence ID" value="CAF1336733.1"/>
    <property type="molecule type" value="Genomic_DNA"/>
</dbReference>
<evidence type="ECO:0000313" key="5">
    <source>
        <dbReference type="Proteomes" id="UP000663870"/>
    </source>
</evidence>
<keyword evidence="1" id="KW-0175">Coiled coil</keyword>
<feature type="region of interest" description="Disordered" evidence="2">
    <location>
        <begin position="32"/>
        <end position="60"/>
    </location>
</feature>
<reference evidence="4" key="1">
    <citation type="submission" date="2021-02" db="EMBL/GenBank/DDBJ databases">
        <authorList>
            <person name="Nowell W R."/>
        </authorList>
    </citation>
    <scope>NUCLEOTIDE SEQUENCE</scope>
</reference>
<feature type="coiled-coil region" evidence="1">
    <location>
        <begin position="81"/>
        <end position="108"/>
    </location>
</feature>
<keyword evidence="5" id="KW-1185">Reference proteome</keyword>
<comment type="caution">
    <text evidence="4">The sequence shown here is derived from an EMBL/GenBank/DDBJ whole genome shotgun (WGS) entry which is preliminary data.</text>
</comment>
<protein>
    <submittedName>
        <fullName evidence="4">Uncharacterized protein</fullName>
    </submittedName>
</protein>
<accession>A0A816AE30</accession>
<name>A0A816AE30_9BILA</name>
<evidence type="ECO:0000256" key="2">
    <source>
        <dbReference type="SAM" id="MobiDB-lite"/>
    </source>
</evidence>
<proteinExistence type="predicted"/>
<evidence type="ECO:0000313" key="3">
    <source>
        <dbReference type="EMBL" id="CAF1336733.1"/>
    </source>
</evidence>
<dbReference type="AlphaFoldDB" id="A0A816AE30"/>
<gene>
    <name evidence="4" type="ORF">JXQ802_LOCUS47597</name>
    <name evidence="3" type="ORF">PYM288_LOCUS31689</name>
</gene>
<sequence length="508" mass="58795">MHSNSAERVRLHRQRIKVKRVLSKIFDKEFKRKKNQSQAKWRQKKKQEQQQLRVIPPPPSAITNKTMLRKKEGQQRRHINTLKLKNENESLRRTVRQLTLENEKLKAQCPQTPPRLSPAKLLLKNVSPSATIRTVMRLKDQKDNLSRGSNSQFRKQLGINLSVQNQSKNIGPSKLESDIEQFFCQDNVSKLCPDKKKVINGGQVRHRLNHLYTLHQWFENETKIDIDYSTFTRHIPPYIQKPSHDSWGTCLCVTCLNHQMKYEKLKQMGHKNSTVKSIMNGTPVDLSEIIKNDDEIGQFKNNLSLLGAYYFEHHVSLLTGYVWLKNNSFSFDCISDDTNHMAEATWTAISDLLQDLIQNHDVTTLNFISDSPVSQYRNKTTIYFMTKYAQKEEIDIKWVYLESGHGKGVADAVGAALKRQFDEAISFDPDHAFDNTQDLMNAVQNNTDIKLYIYDKKDIQKLKDTIPALSTIKGTAKFHEVLAKKDGTLYAKNVSNEKEKQLNVKFHN</sequence>
<dbReference type="Proteomes" id="UP000663854">
    <property type="component" value="Unassembled WGS sequence"/>
</dbReference>
<dbReference type="PANTHER" id="PTHR46601">
    <property type="entry name" value="ULP_PROTEASE DOMAIN-CONTAINING PROTEIN"/>
    <property type="match status" value="1"/>
</dbReference>
<dbReference type="Proteomes" id="UP000663870">
    <property type="component" value="Unassembled WGS sequence"/>
</dbReference>
<feature type="compositionally biased region" description="Basic residues" evidence="2">
    <location>
        <begin position="32"/>
        <end position="45"/>
    </location>
</feature>
<organism evidence="4 5">
    <name type="scientific">Rotaria sordida</name>
    <dbReference type="NCBI Taxonomy" id="392033"/>
    <lineage>
        <taxon>Eukaryota</taxon>
        <taxon>Metazoa</taxon>
        <taxon>Spiralia</taxon>
        <taxon>Gnathifera</taxon>
        <taxon>Rotifera</taxon>
        <taxon>Eurotatoria</taxon>
        <taxon>Bdelloidea</taxon>
        <taxon>Philodinida</taxon>
        <taxon>Philodinidae</taxon>
        <taxon>Rotaria</taxon>
    </lineage>
</organism>
<dbReference type="PANTHER" id="PTHR46601:SF1">
    <property type="entry name" value="ADF-H DOMAIN-CONTAINING PROTEIN"/>
    <property type="match status" value="1"/>
</dbReference>
<dbReference type="EMBL" id="CAJNOL010004779">
    <property type="protein sequence ID" value="CAF1594657.1"/>
    <property type="molecule type" value="Genomic_DNA"/>
</dbReference>
<evidence type="ECO:0000256" key="1">
    <source>
        <dbReference type="SAM" id="Coils"/>
    </source>
</evidence>
<evidence type="ECO:0000313" key="4">
    <source>
        <dbReference type="EMBL" id="CAF1594657.1"/>
    </source>
</evidence>